<proteinExistence type="predicted"/>
<feature type="compositionally biased region" description="Polar residues" evidence="1">
    <location>
        <begin position="43"/>
        <end position="52"/>
    </location>
</feature>
<dbReference type="EMBL" id="JAQAGZ010000003">
    <property type="protein sequence ID" value="MCZ8512046.1"/>
    <property type="molecule type" value="Genomic_DNA"/>
</dbReference>
<dbReference type="Proteomes" id="UP001527882">
    <property type="component" value="Unassembled WGS sequence"/>
</dbReference>
<reference evidence="3 4" key="1">
    <citation type="submission" date="2022-12" db="EMBL/GenBank/DDBJ databases">
        <title>Draft genome sequence of Paenibacillus sp. dW9.</title>
        <authorList>
            <person name="Choi E.-W."/>
            <person name="Kim D.-U."/>
        </authorList>
    </citation>
    <scope>NUCLEOTIDE SEQUENCE [LARGE SCALE GENOMIC DNA]</scope>
    <source>
        <strain evidence="4">dW9</strain>
    </source>
</reference>
<sequence length="61" mass="7196">MIKINIRKVLFILVCAELLIVYYGQLEVRESRRQVVYQDHSRQQQSDTTPSGSKKEWKKAS</sequence>
<accession>A0ABT4Q5H2</accession>
<evidence type="ECO:0000313" key="3">
    <source>
        <dbReference type="EMBL" id="MCZ8512046.1"/>
    </source>
</evidence>
<name>A0ABT4Q5H2_9BACL</name>
<feature type="region of interest" description="Disordered" evidence="1">
    <location>
        <begin position="37"/>
        <end position="61"/>
    </location>
</feature>
<evidence type="ECO:0000256" key="1">
    <source>
        <dbReference type="SAM" id="MobiDB-lite"/>
    </source>
</evidence>
<keyword evidence="2" id="KW-0472">Membrane</keyword>
<organism evidence="3 4">
    <name type="scientific">Paenibacillus gyeongsangnamensis</name>
    <dbReference type="NCBI Taxonomy" id="3388067"/>
    <lineage>
        <taxon>Bacteria</taxon>
        <taxon>Bacillati</taxon>
        <taxon>Bacillota</taxon>
        <taxon>Bacilli</taxon>
        <taxon>Bacillales</taxon>
        <taxon>Paenibacillaceae</taxon>
        <taxon>Paenibacillus</taxon>
    </lineage>
</organism>
<keyword evidence="4" id="KW-1185">Reference proteome</keyword>
<feature type="transmembrane region" description="Helical" evidence="2">
    <location>
        <begin position="6"/>
        <end position="24"/>
    </location>
</feature>
<gene>
    <name evidence="3" type="ORF">O9H85_06315</name>
</gene>
<evidence type="ECO:0000256" key="2">
    <source>
        <dbReference type="SAM" id="Phobius"/>
    </source>
</evidence>
<comment type="caution">
    <text evidence="3">The sequence shown here is derived from an EMBL/GenBank/DDBJ whole genome shotgun (WGS) entry which is preliminary data.</text>
</comment>
<evidence type="ECO:0000313" key="4">
    <source>
        <dbReference type="Proteomes" id="UP001527882"/>
    </source>
</evidence>
<keyword evidence="2" id="KW-1133">Transmembrane helix</keyword>
<dbReference type="RefSeq" id="WP_269880434.1">
    <property type="nucleotide sequence ID" value="NZ_JAQAGZ010000003.1"/>
</dbReference>
<keyword evidence="2" id="KW-0812">Transmembrane</keyword>
<protein>
    <submittedName>
        <fullName evidence="3">Uncharacterized protein</fullName>
    </submittedName>
</protein>